<reference evidence="12" key="2">
    <citation type="submission" date="2013-12" db="EMBL/GenBank/DDBJ databases">
        <title>Evolution of pathogenesis and genome organization in the Tremellales.</title>
        <authorList>
            <person name="Cuomo C."/>
            <person name="Litvintseva A."/>
            <person name="Heitman J."/>
            <person name="Chen Y."/>
            <person name="Sun S."/>
            <person name="Springer D."/>
            <person name="Dromer F."/>
            <person name="Young S."/>
            <person name="Zeng Q."/>
            <person name="Chapman S."/>
            <person name="Gujja S."/>
            <person name="Saif S."/>
            <person name="Birren B."/>
        </authorList>
    </citation>
    <scope>NUCLEOTIDE SEQUENCE [LARGE SCALE GENOMIC DNA]</scope>
    <source>
        <strain evidence="12">CBS 10435</strain>
    </source>
</reference>
<feature type="binding site" evidence="9">
    <location>
        <position position="245"/>
    </location>
    <ligand>
        <name>5-hydroxyisourate</name>
        <dbReference type="ChEBI" id="CHEBI:18072"/>
    </ligand>
</feature>
<proteinExistence type="inferred from homology"/>
<dbReference type="GO" id="GO:0019628">
    <property type="term" value="P:urate catabolic process"/>
    <property type="evidence" value="ECO:0007669"/>
    <property type="project" value="UniProtKB-UniPathway"/>
</dbReference>
<dbReference type="Pfam" id="PF01014">
    <property type="entry name" value="Uricase"/>
    <property type="match status" value="2"/>
</dbReference>
<evidence type="ECO:0000256" key="2">
    <source>
        <dbReference type="ARBA" id="ARBA00004831"/>
    </source>
</evidence>
<dbReference type="PANTHER" id="PTHR42874:SF1">
    <property type="entry name" value="URICASE"/>
    <property type="match status" value="1"/>
</dbReference>
<dbReference type="NCBIfam" id="TIGR03383">
    <property type="entry name" value="urate_oxi"/>
    <property type="match status" value="1"/>
</dbReference>
<evidence type="ECO:0000256" key="10">
    <source>
        <dbReference type="RuleBase" id="RU004455"/>
    </source>
</evidence>
<reference evidence="11 12" key="1">
    <citation type="submission" date="2013-07" db="EMBL/GenBank/DDBJ databases">
        <title>The Genome Sequence of Kwoniella mangroviensis CBS10435.</title>
        <authorList>
            <consortium name="The Broad Institute Genome Sequencing Platform"/>
            <person name="Cuomo C."/>
            <person name="Litvintseva A."/>
            <person name="Chen Y."/>
            <person name="Heitman J."/>
            <person name="Sun S."/>
            <person name="Springer D."/>
            <person name="Dromer F."/>
            <person name="Young S.K."/>
            <person name="Zeng Q."/>
            <person name="Gargeya S."/>
            <person name="Fitzgerald M."/>
            <person name="Abouelleil A."/>
            <person name="Alvarado L."/>
            <person name="Berlin A.M."/>
            <person name="Chapman S.B."/>
            <person name="Dewar J."/>
            <person name="Goldberg J."/>
            <person name="Griggs A."/>
            <person name="Gujja S."/>
            <person name="Hansen M."/>
            <person name="Howarth C."/>
            <person name="Imamovic A."/>
            <person name="Larimer J."/>
            <person name="McCowan C."/>
            <person name="Murphy C."/>
            <person name="Pearson M."/>
            <person name="Priest M."/>
            <person name="Roberts A."/>
            <person name="Saif S."/>
            <person name="Shea T."/>
            <person name="Sykes S."/>
            <person name="Wortman J."/>
            <person name="Nusbaum C."/>
            <person name="Birren B."/>
        </authorList>
    </citation>
    <scope>NUCLEOTIDE SEQUENCE [LARGE SCALE GENOMIC DNA]</scope>
    <source>
        <strain evidence="11 12">CBS 10435</strain>
    </source>
</reference>
<feature type="binding site" evidence="9">
    <location>
        <position position="62"/>
    </location>
    <ligand>
        <name>5-hydroxyisourate</name>
        <dbReference type="ChEBI" id="CHEBI:18072"/>
    </ligand>
</feature>
<dbReference type="PROSITE" id="PS00366">
    <property type="entry name" value="URICASE"/>
    <property type="match status" value="1"/>
</dbReference>
<comment type="catalytic activity">
    <reaction evidence="7 10">
        <text>urate + O2 + H2O = 5-hydroxyisourate + H2O2</text>
        <dbReference type="Rhea" id="RHEA:21368"/>
        <dbReference type="ChEBI" id="CHEBI:15377"/>
        <dbReference type="ChEBI" id="CHEBI:15379"/>
        <dbReference type="ChEBI" id="CHEBI:16240"/>
        <dbReference type="ChEBI" id="CHEBI:17775"/>
        <dbReference type="ChEBI" id="CHEBI:18072"/>
        <dbReference type="EC" id="1.7.3.3"/>
    </reaction>
</comment>
<keyword evidence="12" id="KW-1185">Reference proteome</keyword>
<protein>
    <recommendedName>
        <fullName evidence="7 10">Uricase</fullName>
        <ecNumber evidence="7 10">1.7.3.3</ecNumber>
    </recommendedName>
    <alternativeName>
        <fullName evidence="7">Urate oxidase</fullName>
    </alternativeName>
</protein>
<evidence type="ECO:0000256" key="3">
    <source>
        <dbReference type="ARBA" id="ARBA00009760"/>
    </source>
</evidence>
<dbReference type="PIRSF" id="PIRSF000241">
    <property type="entry name" value="Urate_oxidase"/>
    <property type="match status" value="1"/>
</dbReference>
<name>A0A1B9J0M1_9TREE</name>
<evidence type="ECO:0000256" key="7">
    <source>
        <dbReference type="PIRNR" id="PIRNR000241"/>
    </source>
</evidence>
<feature type="binding site" evidence="9">
    <location>
        <position position="170"/>
    </location>
    <ligand>
        <name>urate</name>
        <dbReference type="ChEBI" id="CHEBI:17775"/>
    </ligand>
</feature>
<feature type="binding site" evidence="9">
    <location>
        <position position="62"/>
    </location>
    <ligand>
        <name>O2</name>
        <dbReference type="ChEBI" id="CHEBI:15379"/>
    </ligand>
</feature>
<evidence type="ECO:0000256" key="9">
    <source>
        <dbReference type="PIRSR" id="PIRSR000241-2"/>
    </source>
</evidence>
<dbReference type="FunFam" id="3.10.270.10:FF:000001">
    <property type="entry name" value="Uricase"/>
    <property type="match status" value="1"/>
</dbReference>
<dbReference type="EMBL" id="KI669459">
    <property type="protein sequence ID" value="OCF61328.1"/>
    <property type="molecule type" value="Genomic_DNA"/>
</dbReference>
<keyword evidence="4 7" id="KW-0659">Purine metabolism</keyword>
<evidence type="ECO:0000313" key="11">
    <source>
        <dbReference type="EMBL" id="OCF61328.1"/>
    </source>
</evidence>
<feature type="binding site" evidence="9">
    <location>
        <position position="187"/>
    </location>
    <ligand>
        <name>5-hydroxyisourate</name>
        <dbReference type="ChEBI" id="CHEBI:18072"/>
    </ligand>
</feature>
<dbReference type="InterPro" id="IPR019842">
    <property type="entry name" value="Uricase_CS"/>
</dbReference>
<keyword evidence="6 7" id="KW-0576">Peroxisome</keyword>
<evidence type="ECO:0000256" key="1">
    <source>
        <dbReference type="ARBA" id="ARBA00004275"/>
    </source>
</evidence>
<feature type="binding site" evidence="9">
    <location>
        <position position="63"/>
    </location>
    <ligand>
        <name>5-hydroxyisourate</name>
        <dbReference type="ChEBI" id="CHEBI:18072"/>
    </ligand>
</feature>
<feature type="active site" description="Charge relay system" evidence="8">
    <location>
        <position position="17"/>
    </location>
</feature>
<dbReference type="PRINTS" id="PR00093">
    <property type="entry name" value="URICASE"/>
</dbReference>
<comment type="pathway">
    <text evidence="2 7">Purine metabolism; urate degradation; (S)-allantoin from urate: step 1/3.</text>
</comment>
<feature type="active site" description="Charge relay system" evidence="8">
    <location>
        <position position="273"/>
    </location>
</feature>
<sequence>MSTSQDLGYLSAARYGKQLVKIARVVREGDQHFIVEYVIRVLLEGDIESSYTEADNTVVVATDSVKNTCNVFAKTSPHVLNPPVFALHLGLHFVTKYAHITKAFIDIEQLKWSRIEVNGKPHKWSFIRDGDEKSLVECVVDASGGKESVKADLKVGMKDLLVLKTSGSAFENFYRDEFTTLADVSDRIFSTSVSIQSTITLPPNTPLTIDNLSDIAKELDFPKLTSQIRKDVLETFAEDESASVQATMYITMQNILKSCPAVKETSMQLPNKHYIPINLSAFKLDNGLGYEGGAEVFHPTADPSGYITATVTRK</sequence>
<dbReference type="InterPro" id="IPR002042">
    <property type="entry name" value="Uricase"/>
</dbReference>
<dbReference type="PANTHER" id="PTHR42874">
    <property type="entry name" value="URICASE"/>
    <property type="match status" value="1"/>
</dbReference>
<evidence type="ECO:0000256" key="8">
    <source>
        <dbReference type="PIRSR" id="PIRSR000241-1"/>
    </source>
</evidence>
<feature type="binding site" evidence="9">
    <location>
        <position position="271"/>
    </location>
    <ligand>
        <name>urate</name>
        <dbReference type="ChEBI" id="CHEBI:17775"/>
    </ligand>
</feature>
<evidence type="ECO:0000256" key="4">
    <source>
        <dbReference type="ARBA" id="ARBA00022631"/>
    </source>
</evidence>
<dbReference type="GO" id="GO:0006145">
    <property type="term" value="P:purine nucleobase catabolic process"/>
    <property type="evidence" value="ECO:0007669"/>
    <property type="project" value="TreeGrafter"/>
</dbReference>
<feature type="binding site" evidence="9">
    <location>
        <position position="244"/>
    </location>
    <ligand>
        <name>urate</name>
        <dbReference type="ChEBI" id="CHEBI:17775"/>
    </ligand>
</feature>
<gene>
    <name evidence="11" type="ORF">L486_00976</name>
</gene>
<dbReference type="STRING" id="1331196.A0A1B9J0M1"/>
<feature type="binding site" evidence="9">
    <location>
        <position position="244"/>
    </location>
    <ligand>
        <name>5-hydroxyisourate</name>
        <dbReference type="ChEBI" id="CHEBI:18072"/>
    </ligand>
</feature>
<comment type="subcellular location">
    <subcellularLocation>
        <location evidence="1 7">Peroxisome</location>
    </subcellularLocation>
</comment>
<dbReference type="EC" id="1.7.3.3" evidence="7 10"/>
<dbReference type="Gene3D" id="3.10.270.10">
    <property type="entry name" value="Urate Oxidase"/>
    <property type="match status" value="1"/>
</dbReference>
<feature type="binding site" evidence="9">
    <location>
        <position position="187"/>
    </location>
    <ligand>
        <name>urate</name>
        <dbReference type="ChEBI" id="CHEBI:17775"/>
    </ligand>
</feature>
<dbReference type="UniPathway" id="UPA00394">
    <property type="reaction ID" value="UER00650"/>
</dbReference>
<feature type="binding site" evidence="9">
    <location>
        <position position="245"/>
    </location>
    <ligand>
        <name>urate</name>
        <dbReference type="ChEBI" id="CHEBI:17775"/>
    </ligand>
</feature>
<dbReference type="Proteomes" id="UP000092583">
    <property type="component" value="Unassembled WGS sequence"/>
</dbReference>
<keyword evidence="5 7" id="KW-0560">Oxidoreductase</keyword>
<feature type="binding site" evidence="9">
    <location>
        <position position="170"/>
    </location>
    <ligand>
        <name>5-hydroxyisourate</name>
        <dbReference type="ChEBI" id="CHEBI:18072"/>
    </ligand>
</feature>
<feature type="binding site" evidence="9">
    <location>
        <position position="271"/>
    </location>
    <ligand>
        <name>O2</name>
        <dbReference type="ChEBI" id="CHEBI:15379"/>
    </ligand>
</feature>
<evidence type="ECO:0000313" key="12">
    <source>
        <dbReference type="Proteomes" id="UP000092583"/>
    </source>
</evidence>
<dbReference type="OrthoDB" id="9992118at2759"/>
<comment type="similarity">
    <text evidence="3 7 10">Belongs to the uricase family.</text>
</comment>
<dbReference type="GO" id="GO:0005777">
    <property type="term" value="C:peroxisome"/>
    <property type="evidence" value="ECO:0007669"/>
    <property type="project" value="UniProtKB-SubCell"/>
</dbReference>
<comment type="function">
    <text evidence="7 10">Catalyzes the oxidation of uric acid to 5-hydroxyisourate, which is further processed to form (S)-allantoin.</text>
</comment>
<dbReference type="SUPFAM" id="SSF55620">
    <property type="entry name" value="Tetrahydrobiopterin biosynthesis enzymes-like"/>
    <property type="match status" value="2"/>
</dbReference>
<accession>A0A1B9J0M1</accession>
<feature type="binding site" evidence="9">
    <location>
        <position position="271"/>
    </location>
    <ligand>
        <name>5-hydroxyisourate</name>
        <dbReference type="ChEBI" id="CHEBI:18072"/>
    </ligand>
</feature>
<feature type="binding site" evidence="9">
    <location>
        <position position="62"/>
    </location>
    <ligand>
        <name>urate</name>
        <dbReference type="ChEBI" id="CHEBI:17775"/>
    </ligand>
</feature>
<dbReference type="GO" id="GO:0004846">
    <property type="term" value="F:urate oxidase activity"/>
    <property type="evidence" value="ECO:0007669"/>
    <property type="project" value="UniProtKB-EC"/>
</dbReference>
<evidence type="ECO:0000256" key="6">
    <source>
        <dbReference type="ARBA" id="ARBA00023140"/>
    </source>
</evidence>
<organism evidence="11 12">
    <name type="scientific">Kwoniella mangroviensis CBS 10435</name>
    <dbReference type="NCBI Taxonomy" id="1331196"/>
    <lineage>
        <taxon>Eukaryota</taxon>
        <taxon>Fungi</taxon>
        <taxon>Dikarya</taxon>
        <taxon>Basidiomycota</taxon>
        <taxon>Agaricomycotina</taxon>
        <taxon>Tremellomycetes</taxon>
        <taxon>Tremellales</taxon>
        <taxon>Cryptococcaceae</taxon>
        <taxon>Kwoniella</taxon>
    </lineage>
</organism>
<evidence type="ECO:0000256" key="5">
    <source>
        <dbReference type="ARBA" id="ARBA00023002"/>
    </source>
</evidence>
<feature type="active site" description="Charge relay system" evidence="8">
    <location>
        <position position="62"/>
    </location>
</feature>
<dbReference type="AlphaFoldDB" id="A0A1B9J0M1"/>
<feature type="binding site" evidence="9">
    <location>
        <position position="63"/>
    </location>
    <ligand>
        <name>urate</name>
        <dbReference type="ChEBI" id="CHEBI:17775"/>
    </ligand>
</feature>